<gene>
    <name evidence="13" type="ORF">N8I77_012987</name>
</gene>
<evidence type="ECO:0000259" key="10">
    <source>
        <dbReference type="PROSITE" id="PS51133"/>
    </source>
</evidence>
<dbReference type="Proteomes" id="UP001265746">
    <property type="component" value="Unassembled WGS sequence"/>
</dbReference>
<dbReference type="PROSITE" id="PS51321">
    <property type="entry name" value="TFIIS_CENTRAL"/>
    <property type="match status" value="1"/>
</dbReference>
<keyword evidence="8" id="KW-0805">Transcription regulation</keyword>
<evidence type="ECO:0000256" key="3">
    <source>
        <dbReference type="ARBA" id="ARBA00022771"/>
    </source>
</evidence>
<dbReference type="GO" id="GO:0008270">
    <property type="term" value="F:zinc ion binding"/>
    <property type="evidence" value="ECO:0007669"/>
    <property type="project" value="UniProtKB-UniRule"/>
</dbReference>
<dbReference type="AlphaFoldDB" id="A0AAD9S3F6"/>
<evidence type="ECO:0000256" key="6">
    <source>
        <dbReference type="PROSITE-ProRule" id="PRU00472"/>
    </source>
</evidence>
<evidence type="ECO:0000313" key="13">
    <source>
        <dbReference type="EMBL" id="KAK2597119.1"/>
    </source>
</evidence>
<dbReference type="SMART" id="SM00510">
    <property type="entry name" value="TFS2M"/>
    <property type="match status" value="1"/>
</dbReference>
<dbReference type="GO" id="GO:0006368">
    <property type="term" value="P:transcription elongation by RNA polymerase II"/>
    <property type="evidence" value="ECO:0007669"/>
    <property type="project" value="InterPro"/>
</dbReference>
<keyword evidence="8" id="KW-0238">DNA-binding</keyword>
<keyword evidence="5 7" id="KW-0539">Nucleus</keyword>
<dbReference type="SUPFAM" id="SSF46942">
    <property type="entry name" value="Elongation factor TFIIS domain 2"/>
    <property type="match status" value="1"/>
</dbReference>
<feature type="region of interest" description="Disordered" evidence="9">
    <location>
        <begin position="1"/>
        <end position="21"/>
    </location>
</feature>
<evidence type="ECO:0000313" key="14">
    <source>
        <dbReference type="Proteomes" id="UP001265746"/>
    </source>
</evidence>
<comment type="subcellular location">
    <subcellularLocation>
        <location evidence="1 7 8">Nucleus</location>
    </subcellularLocation>
</comment>
<keyword evidence="3 6" id="KW-0863">Zinc-finger</keyword>
<comment type="function">
    <text evidence="8">Necessary for efficient RNA polymerase II transcription elongation past template-encoded arresting sites.</text>
</comment>
<dbReference type="InterPro" id="IPR017923">
    <property type="entry name" value="TFIIS_N"/>
</dbReference>
<dbReference type="Pfam" id="PF07500">
    <property type="entry name" value="TFIIS_M"/>
    <property type="match status" value="1"/>
</dbReference>
<dbReference type="GO" id="GO:0005634">
    <property type="term" value="C:nucleus"/>
    <property type="evidence" value="ECO:0007669"/>
    <property type="project" value="UniProtKB-SubCell"/>
</dbReference>
<dbReference type="InterPro" id="IPR006289">
    <property type="entry name" value="TFSII"/>
</dbReference>
<dbReference type="CDD" id="cd13749">
    <property type="entry name" value="Zn-ribbon_TFIIS"/>
    <property type="match status" value="1"/>
</dbReference>
<dbReference type="InterPro" id="IPR035441">
    <property type="entry name" value="TFIIS/LEDGF_dom_sf"/>
</dbReference>
<keyword evidence="14" id="KW-1185">Reference proteome</keyword>
<feature type="domain" description="TFIIS N-terminal" evidence="11">
    <location>
        <begin position="26"/>
        <end position="100"/>
    </location>
</feature>
<feature type="domain" description="TFIIS central" evidence="12">
    <location>
        <begin position="163"/>
        <end position="277"/>
    </location>
</feature>
<dbReference type="GO" id="GO:0000977">
    <property type="term" value="F:RNA polymerase II transcription regulatory region sequence-specific DNA binding"/>
    <property type="evidence" value="ECO:0007669"/>
    <property type="project" value="TreeGrafter"/>
</dbReference>
<keyword evidence="8" id="KW-0804">Transcription</keyword>
<dbReference type="InterPro" id="IPR003618">
    <property type="entry name" value="TFIIS_cen_dom"/>
</dbReference>
<evidence type="ECO:0000256" key="5">
    <source>
        <dbReference type="ARBA" id="ARBA00023242"/>
    </source>
</evidence>
<evidence type="ECO:0000256" key="8">
    <source>
        <dbReference type="RuleBase" id="RU368078"/>
    </source>
</evidence>
<dbReference type="Gene3D" id="1.20.930.10">
    <property type="entry name" value="Conserved domain common to transcription factors TFIIS, elongin A, CRSP70"/>
    <property type="match status" value="1"/>
</dbReference>
<dbReference type="Gene3D" id="1.10.472.30">
    <property type="entry name" value="Transcription elongation factor S-II, central domain"/>
    <property type="match status" value="1"/>
</dbReference>
<dbReference type="PIRSF" id="PIRSF006704">
    <property type="entry name" value="TF_IIS"/>
    <property type="match status" value="1"/>
</dbReference>
<dbReference type="InterPro" id="IPR036575">
    <property type="entry name" value="TFIIS_cen_dom_sf"/>
</dbReference>
<dbReference type="EMBL" id="JAUJFL010000010">
    <property type="protein sequence ID" value="KAK2597119.1"/>
    <property type="molecule type" value="Genomic_DNA"/>
</dbReference>
<organism evidence="13 14">
    <name type="scientific">Phomopsis amygdali</name>
    <name type="common">Fusicoccum amygdali</name>
    <dbReference type="NCBI Taxonomy" id="1214568"/>
    <lineage>
        <taxon>Eukaryota</taxon>
        <taxon>Fungi</taxon>
        <taxon>Dikarya</taxon>
        <taxon>Ascomycota</taxon>
        <taxon>Pezizomycotina</taxon>
        <taxon>Sordariomycetes</taxon>
        <taxon>Sordariomycetidae</taxon>
        <taxon>Diaporthales</taxon>
        <taxon>Diaporthaceae</taxon>
        <taxon>Diaporthe</taxon>
    </lineage>
</organism>
<feature type="compositionally biased region" description="Basic and acidic residues" evidence="9">
    <location>
        <begin position="247"/>
        <end position="266"/>
    </location>
</feature>
<dbReference type="Gene3D" id="2.20.25.10">
    <property type="match status" value="1"/>
</dbReference>
<dbReference type="PANTHER" id="PTHR11477:SF0">
    <property type="entry name" value="IP08861P-RELATED"/>
    <property type="match status" value="1"/>
</dbReference>
<dbReference type="GO" id="GO:0031440">
    <property type="term" value="P:regulation of mRNA 3'-end processing"/>
    <property type="evidence" value="ECO:0007669"/>
    <property type="project" value="TreeGrafter"/>
</dbReference>
<dbReference type="SUPFAM" id="SSF47676">
    <property type="entry name" value="Conserved domain common to transcription factors TFIIS, elongin A, CRSP70"/>
    <property type="match status" value="1"/>
</dbReference>
<dbReference type="InterPro" id="IPR001222">
    <property type="entry name" value="Znf_TFIIS"/>
</dbReference>
<comment type="similarity">
    <text evidence="8">Belongs to the TFS-II family.</text>
</comment>
<protein>
    <recommendedName>
        <fullName evidence="8">Transcription elongation factor</fullName>
    </recommendedName>
</protein>
<evidence type="ECO:0000259" key="12">
    <source>
        <dbReference type="PROSITE" id="PS51321"/>
    </source>
</evidence>
<dbReference type="PANTHER" id="PTHR11477">
    <property type="entry name" value="TRANSCRIPTION FACTOR S-II ZINC FINGER DOMAIN-CONTAINING PROTEIN"/>
    <property type="match status" value="1"/>
</dbReference>
<evidence type="ECO:0000259" key="11">
    <source>
        <dbReference type="PROSITE" id="PS51319"/>
    </source>
</evidence>
<dbReference type="GO" id="GO:0006362">
    <property type="term" value="P:transcription elongation by RNA polymerase I"/>
    <property type="evidence" value="ECO:0007669"/>
    <property type="project" value="TreeGrafter"/>
</dbReference>
<keyword evidence="2 8" id="KW-0479">Metal-binding</keyword>
<dbReference type="Pfam" id="PF08711">
    <property type="entry name" value="Med26"/>
    <property type="match status" value="1"/>
</dbReference>
<dbReference type="FunFam" id="2.20.25.10:FF:000001">
    <property type="entry name" value="Probable Transcription elongation factor S-II"/>
    <property type="match status" value="1"/>
</dbReference>
<dbReference type="PROSITE" id="PS51319">
    <property type="entry name" value="TFIIS_N"/>
    <property type="match status" value="1"/>
</dbReference>
<feature type="region of interest" description="Disordered" evidence="9">
    <location>
        <begin position="94"/>
        <end position="146"/>
    </location>
</feature>
<keyword evidence="4 8" id="KW-0862">Zinc</keyword>
<dbReference type="FunFam" id="1.10.472.30:FF:000003">
    <property type="entry name" value="Transcription elongation factor S-II"/>
    <property type="match status" value="1"/>
</dbReference>
<sequence length="331" mass="36730">MSELDDREHDDKELAQKELTERELSDKLASFATAVTKGEPDSTILAMLNDFEASDAPSEDTLRRTGAGRHAGKLRSSTNKEIARVALKVVDKWKKNVGPRNNSKGDARLKMKMAASSRTSTPSNTASPGPPPTPSVNQPYQGDTEKRHFKVDKVDLKRTSSDVRNNCIGVLYNGLAYRSTDSVEVVVAKAIEVEAAAFKHFKGEGGEYKVKIRSLFSNLKVKSNRELGRRVMSGEITPVEFVKMSQDELKSQEHKERDNKLEKENMNKAQVAQPEKSISDALTCGKCGQKKVSYSQAQTRSADEPMTTFCECLVCGNRWKVILLSTKRQTA</sequence>
<evidence type="ECO:0000256" key="4">
    <source>
        <dbReference type="ARBA" id="ARBA00022833"/>
    </source>
</evidence>
<dbReference type="PROSITE" id="PS00466">
    <property type="entry name" value="ZF_TFIIS_1"/>
    <property type="match status" value="1"/>
</dbReference>
<dbReference type="GO" id="GO:0031564">
    <property type="term" value="P:transcription antitermination"/>
    <property type="evidence" value="ECO:0007669"/>
    <property type="project" value="TreeGrafter"/>
</dbReference>
<name>A0AAD9S3F6_PHOAM</name>
<accession>A0AAD9S3F6</accession>
<evidence type="ECO:0000256" key="2">
    <source>
        <dbReference type="ARBA" id="ARBA00022723"/>
    </source>
</evidence>
<evidence type="ECO:0000256" key="1">
    <source>
        <dbReference type="ARBA" id="ARBA00004123"/>
    </source>
</evidence>
<dbReference type="SUPFAM" id="SSF57783">
    <property type="entry name" value="Zinc beta-ribbon"/>
    <property type="match status" value="1"/>
</dbReference>
<comment type="caution">
    <text evidence="13">The sequence shown here is derived from an EMBL/GenBank/DDBJ whole genome shotgun (WGS) entry which is preliminary data.</text>
</comment>
<feature type="compositionally biased region" description="Polar residues" evidence="9">
    <location>
        <begin position="116"/>
        <end position="127"/>
    </location>
</feature>
<feature type="region of interest" description="Disordered" evidence="9">
    <location>
        <begin position="247"/>
        <end position="276"/>
    </location>
</feature>
<evidence type="ECO:0000256" key="7">
    <source>
        <dbReference type="PROSITE-ProRule" id="PRU00649"/>
    </source>
</evidence>
<feature type="region of interest" description="Disordered" evidence="9">
    <location>
        <begin position="53"/>
        <end position="80"/>
    </location>
</feature>
<proteinExistence type="inferred from homology"/>
<dbReference type="Pfam" id="PF01096">
    <property type="entry name" value="Zn_ribbon_TFIIS"/>
    <property type="match status" value="1"/>
</dbReference>
<dbReference type="NCBIfam" id="TIGR01385">
    <property type="entry name" value="TFSII"/>
    <property type="match status" value="1"/>
</dbReference>
<evidence type="ECO:0000256" key="9">
    <source>
        <dbReference type="SAM" id="MobiDB-lite"/>
    </source>
</evidence>
<dbReference type="InterPro" id="IPR035100">
    <property type="entry name" value="TF_IIS-typ"/>
</dbReference>
<dbReference type="SMART" id="SM00440">
    <property type="entry name" value="ZnF_C2C2"/>
    <property type="match status" value="1"/>
</dbReference>
<reference evidence="13" key="1">
    <citation type="submission" date="2023-06" db="EMBL/GenBank/DDBJ databases">
        <authorList>
            <person name="Noh H."/>
        </authorList>
    </citation>
    <scope>NUCLEOTIDE SEQUENCE</scope>
    <source>
        <strain evidence="13">DUCC20226</strain>
    </source>
</reference>
<dbReference type="GO" id="GO:0001139">
    <property type="term" value="F:RNA polymerase II complex recruiting activity"/>
    <property type="evidence" value="ECO:0007669"/>
    <property type="project" value="TreeGrafter"/>
</dbReference>
<feature type="domain" description="TFIIS-type" evidence="10">
    <location>
        <begin position="280"/>
        <end position="320"/>
    </location>
</feature>
<dbReference type="PROSITE" id="PS51133">
    <property type="entry name" value="ZF_TFIIS_2"/>
    <property type="match status" value="1"/>
</dbReference>